<dbReference type="EMBL" id="LNYG01000008">
    <property type="protein sequence ID" value="KTD11324.1"/>
    <property type="molecule type" value="Genomic_DNA"/>
</dbReference>
<dbReference type="EMBL" id="LYOZ01000006">
    <property type="protein sequence ID" value="OCH98815.1"/>
    <property type="molecule type" value="Genomic_DNA"/>
</dbReference>
<reference evidence="2 4" key="1">
    <citation type="submission" date="2015-11" db="EMBL/GenBank/DDBJ databases">
        <title>Genomic analysis of 38 Legionella species identifies large and diverse effector repertoires.</title>
        <authorList>
            <person name="Burstein D."/>
            <person name="Amaro F."/>
            <person name="Zusman T."/>
            <person name="Lifshitz Z."/>
            <person name="Cohen O."/>
            <person name="Gilbert J.A."/>
            <person name="Pupko T."/>
            <person name="Shuman H.A."/>
            <person name="Segal G."/>
        </authorList>
    </citation>
    <scope>NUCLEOTIDE SEQUENCE [LARGE SCALE GENOMIC DNA]</scope>
    <source>
        <strain evidence="2 4">JA-26-G1-E2</strain>
    </source>
</reference>
<dbReference type="STRING" id="455.Ljam_0518"/>
<gene>
    <name evidence="3" type="ORF">A8135_10970</name>
    <name evidence="2" type="ORF">Ljam_0518</name>
</gene>
<evidence type="ECO:0000313" key="4">
    <source>
        <dbReference type="Proteomes" id="UP000054715"/>
    </source>
</evidence>
<evidence type="ECO:0000313" key="3">
    <source>
        <dbReference type="EMBL" id="OCH98815.1"/>
    </source>
</evidence>
<dbReference type="AlphaFoldDB" id="A0A0W0UTX3"/>
<reference evidence="3 5" key="2">
    <citation type="submission" date="2016-05" db="EMBL/GenBank/DDBJ databases">
        <authorList>
            <person name="Prochazka B."/>
            <person name="Indra A."/>
            <person name="Hasenberger P."/>
            <person name="Blaschitz M."/>
            <person name="Wagner L."/>
            <person name="Wewalka G."/>
            <person name="Sorschag S."/>
            <person name="Schmid D."/>
            <person name="Ruppitsch W."/>
        </authorList>
    </citation>
    <scope>NUCLEOTIDE SEQUENCE [LARGE SCALE GENOMIC DNA]</scope>
    <source>
        <strain evidence="3 5">974010_12</strain>
    </source>
</reference>
<evidence type="ECO:0000259" key="1">
    <source>
        <dbReference type="SMART" id="SM00953"/>
    </source>
</evidence>
<sequence length="225" mass="25762">MFKHTDFKEKTHRLIPSRYPPITLFDWAESQEELEQIAHLEGLTNDRLTTECGHISLVAKEDWIGGPGSTPLMAAFTHFGVSRFSDGTTYGIYYAGDSVKTAIAETKFHRERFLAASKEPPCIVQMREYTAYATKTLINLCDDRYQEYLSPDINSYFKSQELGREIKRQNEWGVIYPSVRNTALQARCLAVFRPPALTIPRQAGHYDYIWDGNAISEVKKSINVR</sequence>
<dbReference type="SMART" id="SM00953">
    <property type="entry name" value="RES"/>
    <property type="match status" value="1"/>
</dbReference>
<feature type="domain" description="RES" evidence="1">
    <location>
        <begin position="75"/>
        <end position="203"/>
    </location>
</feature>
<evidence type="ECO:0000313" key="5">
    <source>
        <dbReference type="Proteomes" id="UP000093336"/>
    </source>
</evidence>
<protein>
    <submittedName>
        <fullName evidence="2">RES domain-containing protein</fullName>
    </submittedName>
</protein>
<keyword evidence="5" id="KW-1185">Reference proteome</keyword>
<dbReference type="RefSeq" id="WP_058448573.1">
    <property type="nucleotide sequence ID" value="NZ_CAAAJF010000004.1"/>
</dbReference>
<proteinExistence type="predicted"/>
<organism evidence="2 4">
    <name type="scientific">Legionella jamestowniensis</name>
    <dbReference type="NCBI Taxonomy" id="455"/>
    <lineage>
        <taxon>Bacteria</taxon>
        <taxon>Pseudomonadati</taxon>
        <taxon>Pseudomonadota</taxon>
        <taxon>Gammaproteobacteria</taxon>
        <taxon>Legionellales</taxon>
        <taxon>Legionellaceae</taxon>
        <taxon>Legionella</taxon>
    </lineage>
</organism>
<dbReference type="Proteomes" id="UP000093336">
    <property type="component" value="Unassembled WGS sequence"/>
</dbReference>
<name>A0A0W0UTX3_9GAMM</name>
<dbReference type="InterPro" id="IPR014914">
    <property type="entry name" value="RES_dom"/>
</dbReference>
<comment type="caution">
    <text evidence="2">The sequence shown here is derived from an EMBL/GenBank/DDBJ whole genome shotgun (WGS) entry which is preliminary data.</text>
</comment>
<accession>A0A0W0UTX3</accession>
<dbReference type="Pfam" id="PF08808">
    <property type="entry name" value="RES"/>
    <property type="match status" value="1"/>
</dbReference>
<dbReference type="Proteomes" id="UP000054715">
    <property type="component" value="Unassembled WGS sequence"/>
</dbReference>
<dbReference type="OrthoDB" id="9795903at2"/>
<dbReference type="PATRIC" id="fig|455.5.peg.550"/>
<evidence type="ECO:0000313" key="2">
    <source>
        <dbReference type="EMBL" id="KTD11324.1"/>
    </source>
</evidence>